<organism evidence="4">
    <name type="scientific">Thermosporothrix sp. COM3</name>
    <dbReference type="NCBI Taxonomy" id="2490863"/>
    <lineage>
        <taxon>Bacteria</taxon>
        <taxon>Bacillati</taxon>
        <taxon>Chloroflexota</taxon>
        <taxon>Ktedonobacteria</taxon>
        <taxon>Ktedonobacterales</taxon>
        <taxon>Thermosporotrichaceae</taxon>
        <taxon>Thermosporothrix</taxon>
    </lineage>
</organism>
<dbReference type="GO" id="GO:0000976">
    <property type="term" value="F:transcription cis-regulatory region binding"/>
    <property type="evidence" value="ECO:0007669"/>
    <property type="project" value="TreeGrafter"/>
</dbReference>
<proteinExistence type="predicted"/>
<dbReference type="PANTHER" id="PTHR30055:SF226">
    <property type="entry name" value="HTH-TYPE TRANSCRIPTIONAL REGULATOR PKSA"/>
    <property type="match status" value="1"/>
</dbReference>
<dbReference type="InterPro" id="IPR009057">
    <property type="entry name" value="Homeodomain-like_sf"/>
</dbReference>
<dbReference type="PRINTS" id="PR00455">
    <property type="entry name" value="HTHTETR"/>
</dbReference>
<evidence type="ECO:0000256" key="1">
    <source>
        <dbReference type="ARBA" id="ARBA00023125"/>
    </source>
</evidence>
<gene>
    <name evidence="4" type="ORF">KTC_22930</name>
</gene>
<evidence type="ECO:0000256" key="2">
    <source>
        <dbReference type="PROSITE-ProRule" id="PRU00335"/>
    </source>
</evidence>
<evidence type="ECO:0000313" key="4">
    <source>
        <dbReference type="EMBL" id="BBH87542.1"/>
    </source>
</evidence>
<dbReference type="Pfam" id="PF00440">
    <property type="entry name" value="TetR_N"/>
    <property type="match status" value="1"/>
</dbReference>
<feature type="domain" description="HTH tetR-type" evidence="3">
    <location>
        <begin position="4"/>
        <end position="64"/>
    </location>
</feature>
<feature type="DNA-binding region" description="H-T-H motif" evidence="2">
    <location>
        <begin position="27"/>
        <end position="46"/>
    </location>
</feature>
<evidence type="ECO:0000259" key="3">
    <source>
        <dbReference type="PROSITE" id="PS50977"/>
    </source>
</evidence>
<keyword evidence="1 2" id="KW-0238">DNA-binding</keyword>
<dbReference type="InterPro" id="IPR023772">
    <property type="entry name" value="DNA-bd_HTH_TetR-type_CS"/>
</dbReference>
<reference evidence="4" key="1">
    <citation type="submission" date="2018-12" db="EMBL/GenBank/DDBJ databases">
        <title>Novel natural products biosynthetic potential of the class Ktedonobacteria.</title>
        <authorList>
            <person name="Zheng Y."/>
            <person name="Saitou A."/>
            <person name="Wang C.M."/>
            <person name="Toyoda A."/>
            <person name="Minakuchi Y."/>
            <person name="Sekiguchi Y."/>
            <person name="Ueda K."/>
            <person name="Takano H."/>
            <person name="Sakai Y."/>
            <person name="Yokota A."/>
            <person name="Yabe S."/>
        </authorList>
    </citation>
    <scope>NUCLEOTIDE SEQUENCE</scope>
    <source>
        <strain evidence="4">COM3</strain>
    </source>
</reference>
<dbReference type="GO" id="GO:0003700">
    <property type="term" value="F:DNA-binding transcription factor activity"/>
    <property type="evidence" value="ECO:0007669"/>
    <property type="project" value="TreeGrafter"/>
</dbReference>
<dbReference type="InterPro" id="IPR050109">
    <property type="entry name" value="HTH-type_TetR-like_transc_reg"/>
</dbReference>
<protein>
    <recommendedName>
        <fullName evidence="3">HTH tetR-type domain-containing protein</fullName>
    </recommendedName>
</protein>
<dbReference type="EMBL" id="AP019376">
    <property type="protein sequence ID" value="BBH87542.1"/>
    <property type="molecule type" value="Genomic_DNA"/>
</dbReference>
<dbReference type="SUPFAM" id="SSF46689">
    <property type="entry name" value="Homeodomain-like"/>
    <property type="match status" value="1"/>
</dbReference>
<dbReference type="InterPro" id="IPR001647">
    <property type="entry name" value="HTH_TetR"/>
</dbReference>
<accession>A0A455SKW1</accession>
<dbReference type="Gene3D" id="1.10.357.10">
    <property type="entry name" value="Tetracycline Repressor, domain 2"/>
    <property type="match status" value="1"/>
</dbReference>
<dbReference type="PROSITE" id="PS01081">
    <property type="entry name" value="HTH_TETR_1"/>
    <property type="match status" value="1"/>
</dbReference>
<name>A0A455SKW1_9CHLR</name>
<dbReference type="AlphaFoldDB" id="A0A455SKW1"/>
<dbReference type="PROSITE" id="PS50977">
    <property type="entry name" value="HTH_TETR_2"/>
    <property type="match status" value="1"/>
</dbReference>
<sequence length="229" mass="25786">METDEREQTILDAAAELLLRYGYNKLTMSDVANAAGLHRGLVYLRFPSKDELIDALIFRELMRYAETWHACFEADPQSGTVAAIYRSTLAAIKQLPLAVPLLTRDEHIFGKYLRKPGNVFTQLTNVSVTRDFLQAMREVGAIRNDVSIDAMAVIMDKLSLSIIEALSSPHTASVQPEELVETIARMLEAMLTPEGANLEAGKALLNDWLRQRQARLASLKEQTKRERKR</sequence>
<dbReference type="PANTHER" id="PTHR30055">
    <property type="entry name" value="HTH-TYPE TRANSCRIPTIONAL REGULATOR RUTR"/>
    <property type="match status" value="1"/>
</dbReference>